<evidence type="ECO:0000313" key="1">
    <source>
        <dbReference type="EMBL" id="MFC5653069.1"/>
    </source>
</evidence>
<dbReference type="GO" id="GO:0008168">
    <property type="term" value="F:methyltransferase activity"/>
    <property type="evidence" value="ECO:0007669"/>
    <property type="project" value="UniProtKB-KW"/>
</dbReference>
<organism evidence="1 2">
    <name type="scientific">Paenibacillus solisilvae</name>
    <dbReference type="NCBI Taxonomy" id="2486751"/>
    <lineage>
        <taxon>Bacteria</taxon>
        <taxon>Bacillati</taxon>
        <taxon>Bacillota</taxon>
        <taxon>Bacilli</taxon>
        <taxon>Bacillales</taxon>
        <taxon>Paenibacillaceae</taxon>
        <taxon>Paenibacillus</taxon>
    </lineage>
</organism>
<evidence type="ECO:0000313" key="2">
    <source>
        <dbReference type="Proteomes" id="UP001596047"/>
    </source>
</evidence>
<keyword evidence="1" id="KW-0969">Cilium</keyword>
<keyword evidence="1" id="KW-0808">Transferase</keyword>
<keyword evidence="1" id="KW-0282">Flagellum</keyword>
<keyword evidence="2" id="KW-1185">Reference proteome</keyword>
<keyword evidence="1" id="KW-0966">Cell projection</keyword>
<accession>A0ABW0W7T6</accession>
<name>A0ABW0W7T6_9BACL</name>
<reference evidence="2" key="1">
    <citation type="journal article" date="2019" name="Int. J. Syst. Evol. Microbiol.">
        <title>The Global Catalogue of Microorganisms (GCM) 10K type strain sequencing project: providing services to taxonomists for standard genome sequencing and annotation.</title>
        <authorList>
            <consortium name="The Broad Institute Genomics Platform"/>
            <consortium name="The Broad Institute Genome Sequencing Center for Infectious Disease"/>
            <person name="Wu L."/>
            <person name="Ma J."/>
        </authorList>
    </citation>
    <scope>NUCLEOTIDE SEQUENCE [LARGE SCALE GENOMIC DNA]</scope>
    <source>
        <strain evidence="2">CGMCC 1.3240</strain>
    </source>
</reference>
<keyword evidence="1" id="KW-0489">Methyltransferase</keyword>
<dbReference type="GO" id="GO:0032259">
    <property type="term" value="P:methylation"/>
    <property type="evidence" value="ECO:0007669"/>
    <property type="project" value="UniProtKB-KW"/>
</dbReference>
<protein>
    <submittedName>
        <fullName evidence="1">Flagellin lysine-N-methylase</fullName>
        <ecNumber evidence="1">2.1.1.-</ecNumber>
    </submittedName>
</protein>
<dbReference type="NCBIfam" id="NF038110">
    <property type="entry name" value="Lys_methyl_FliB"/>
    <property type="match status" value="1"/>
</dbReference>
<dbReference type="EMBL" id="JBHSOW010000115">
    <property type="protein sequence ID" value="MFC5653069.1"/>
    <property type="molecule type" value="Genomic_DNA"/>
</dbReference>
<gene>
    <name evidence="1" type="primary">fliB</name>
    <name evidence="1" type="ORF">ACFPYJ_28960</name>
</gene>
<proteinExistence type="predicted"/>
<dbReference type="EC" id="2.1.1.-" evidence="1"/>
<comment type="caution">
    <text evidence="1">The sequence shown here is derived from an EMBL/GenBank/DDBJ whole genome shotgun (WGS) entry which is preliminary data.</text>
</comment>
<sequence length="410" mass="47360">MENKALVPEYINRFQCIGSECEDTCCALWNVSIDQDTYSRYQNVQHPTLKKQFKSDVAVNKAADRTQAQYATMKLEPSSGACCFNDKGLCSIQKELGESYLSPTCATYPRKVNEVNGEQEVSAVLSCPEAARLALIEPKGMEFVYADAYTKPNLLWNARVVTDSPNATLTAKYFWPLRMISIEILQNRQLTLSHRFMQLTILADRIDESIERFGDTQIEDLLEQFRYELTQENGIMDSAIFPANGHFQLKFLNDILTTFIEQNLWYNTHYKECLDQYLKGMQTTESSKVEETVSAFEAIRNDYYAPFMNEHEYMLENYLVNYIYSTMFPLSTKETMFEKVRYIGIVFALIRMHLIGMSAFNKGLNTNLIIQLIQSFTKNFAHTKKFKELIEKKCQQEDITLGHLSLLIMS</sequence>
<dbReference type="Proteomes" id="UP001596047">
    <property type="component" value="Unassembled WGS sequence"/>
</dbReference>
<dbReference type="RefSeq" id="WP_379191723.1">
    <property type="nucleotide sequence ID" value="NZ_JBHSOW010000115.1"/>
</dbReference>